<dbReference type="Pfam" id="PF00501">
    <property type="entry name" value="AMP-binding"/>
    <property type="match status" value="1"/>
</dbReference>
<evidence type="ECO:0000259" key="13">
    <source>
        <dbReference type="Pfam" id="PF00501"/>
    </source>
</evidence>
<dbReference type="GO" id="GO:0046949">
    <property type="term" value="P:fatty-acyl-CoA biosynthetic process"/>
    <property type="evidence" value="ECO:0007669"/>
    <property type="project" value="TreeGrafter"/>
</dbReference>
<dbReference type="Pfam" id="PF13193">
    <property type="entry name" value="AMP-binding_C"/>
    <property type="match status" value="1"/>
</dbReference>
<feature type="domain" description="AMP-binding enzyme C-terminal" evidence="14">
    <location>
        <begin position="485"/>
        <end position="559"/>
    </location>
</feature>
<evidence type="ECO:0000259" key="14">
    <source>
        <dbReference type="Pfam" id="PF13193"/>
    </source>
</evidence>
<evidence type="ECO:0000256" key="4">
    <source>
        <dbReference type="ARBA" id="ARBA00019043"/>
    </source>
</evidence>
<dbReference type="InterPro" id="IPR042099">
    <property type="entry name" value="ANL_N_sf"/>
</dbReference>
<dbReference type="Gene3D" id="3.30.300.30">
    <property type="match status" value="1"/>
</dbReference>
<dbReference type="GO" id="GO:0004497">
    <property type="term" value="F:monooxygenase activity"/>
    <property type="evidence" value="ECO:0007669"/>
    <property type="project" value="UniProtKB-KW"/>
</dbReference>
<sequence>LHNNKMNSTLRSVRLVLRVVSVRSLATQPDKHIVRSPYRDVTVPDVNLVQFVWKMVDKFPSYTALMCGVTGRSYTYAESRSVASTFASSLRKAGYRKASTLAMVLYNCPEFPLVMLGAIEAGMVVTTINPTYTEEEMGWQIIHSGASCVVTTPESLPNVLKAVRGVEKVKQEKVMVIVTPGLSSATTTEGAVKFQDMVSREADTSSLLSSEAASPGDVAVMPFSSGTTGLPKGVQLSHKNLIANCLQMCDTPVLWIVDPATSEKQDVVMGVLPFFHVYGLSCILLSSMYFGAKIITLPKFEPNLFLSSIIKHKATVLYLVPPLVQFLGKYPEVTSEHFKTVRFVTSGAGPIGEADAKLVLNKGSHIHFIQGYGLTETSPLVSILHKKSTNLNSSGSPIPNTLVKIINTETGTLLGPGQVGELCVHGPQVMLGYHNNPSATAETIDSEGWLHTGDLGYYNETSNLFIVDRLKELIKVKGYQVAPAELEKLLRQHPKIDDVAVIGIPNERLGEAPCAFIVSRSKLTEDEVKNFVKGKVAEYKELSGGVQFIQEIPKNPAGKILRRTLRDMYCVSL</sequence>
<keyword evidence="16" id="KW-1185">Reference proteome</keyword>
<dbReference type="EC" id="1.13.12.7" evidence="3"/>
<dbReference type="InterPro" id="IPR025110">
    <property type="entry name" value="AMP-bd_C"/>
</dbReference>
<reference evidence="15" key="2">
    <citation type="submission" date="2023-05" db="EMBL/GenBank/DDBJ databases">
        <authorList>
            <person name="Fouks B."/>
        </authorList>
    </citation>
    <scope>NUCLEOTIDE SEQUENCE</scope>
    <source>
        <strain evidence="15">Stay&amp;Tobe</strain>
        <tissue evidence="15">Testes</tissue>
    </source>
</reference>
<evidence type="ECO:0000256" key="7">
    <source>
        <dbReference type="ARBA" id="ARBA00023002"/>
    </source>
</evidence>
<protein>
    <recommendedName>
        <fullName evidence="4">Luciferin 4-monooxygenase</fullName>
        <ecNumber evidence="3">1.13.12.7</ecNumber>
    </recommendedName>
</protein>
<evidence type="ECO:0000256" key="10">
    <source>
        <dbReference type="ARBA" id="ARBA00023223"/>
    </source>
</evidence>
<dbReference type="GO" id="GO:0005777">
    <property type="term" value="C:peroxisome"/>
    <property type="evidence" value="ECO:0007669"/>
    <property type="project" value="UniProtKB-SubCell"/>
</dbReference>
<comment type="subcellular location">
    <subcellularLocation>
        <location evidence="1">Peroxisome</location>
    </subcellularLocation>
</comment>
<dbReference type="PANTHER" id="PTHR24096">
    <property type="entry name" value="LONG-CHAIN-FATTY-ACID--COA LIGASE"/>
    <property type="match status" value="1"/>
</dbReference>
<comment type="similarity">
    <text evidence="2">Belongs to the ATP-dependent AMP-binding enzyme family.</text>
</comment>
<feature type="non-terminal residue" evidence="15">
    <location>
        <position position="573"/>
    </location>
</feature>
<accession>A0AAD8EHI1</accession>
<evidence type="ECO:0000256" key="8">
    <source>
        <dbReference type="ARBA" id="ARBA00023033"/>
    </source>
</evidence>
<keyword evidence="7" id="KW-0560">Oxidoreductase</keyword>
<feature type="domain" description="AMP-dependent synthetase/ligase" evidence="13">
    <location>
        <begin position="56"/>
        <end position="434"/>
    </location>
</feature>
<dbReference type="SUPFAM" id="SSF56801">
    <property type="entry name" value="Acetyl-CoA synthetase-like"/>
    <property type="match status" value="1"/>
</dbReference>
<dbReference type="CDD" id="cd05911">
    <property type="entry name" value="Firefly_Luc_like"/>
    <property type="match status" value="1"/>
</dbReference>
<name>A0AAD8EHI1_DIPPU</name>
<evidence type="ECO:0000256" key="11">
    <source>
        <dbReference type="ARBA" id="ARBA00023262"/>
    </source>
</evidence>
<organism evidence="15 16">
    <name type="scientific">Diploptera punctata</name>
    <name type="common">Pacific beetle cockroach</name>
    <dbReference type="NCBI Taxonomy" id="6984"/>
    <lineage>
        <taxon>Eukaryota</taxon>
        <taxon>Metazoa</taxon>
        <taxon>Ecdysozoa</taxon>
        <taxon>Arthropoda</taxon>
        <taxon>Hexapoda</taxon>
        <taxon>Insecta</taxon>
        <taxon>Pterygota</taxon>
        <taxon>Neoptera</taxon>
        <taxon>Polyneoptera</taxon>
        <taxon>Dictyoptera</taxon>
        <taxon>Blattodea</taxon>
        <taxon>Blaberoidea</taxon>
        <taxon>Blaberidae</taxon>
        <taxon>Diplopterinae</taxon>
        <taxon>Diploptera</taxon>
    </lineage>
</organism>
<evidence type="ECO:0000256" key="12">
    <source>
        <dbReference type="ARBA" id="ARBA00048497"/>
    </source>
</evidence>
<keyword evidence="6" id="KW-0067">ATP-binding</keyword>
<keyword evidence="10" id="KW-0455">Luminescence</keyword>
<reference evidence="15" key="1">
    <citation type="journal article" date="2023" name="IScience">
        <title>Live-bearing cockroach genome reveals convergent evolutionary mechanisms linked to viviparity in insects and beyond.</title>
        <authorList>
            <person name="Fouks B."/>
            <person name="Harrison M.C."/>
            <person name="Mikhailova A.A."/>
            <person name="Marchal E."/>
            <person name="English S."/>
            <person name="Carruthers M."/>
            <person name="Jennings E.C."/>
            <person name="Chiamaka E.L."/>
            <person name="Frigard R.A."/>
            <person name="Pippel M."/>
            <person name="Attardo G.M."/>
            <person name="Benoit J.B."/>
            <person name="Bornberg-Bauer E."/>
            <person name="Tobe S.S."/>
        </authorList>
    </citation>
    <scope>NUCLEOTIDE SEQUENCE</scope>
    <source>
        <strain evidence="15">Stay&amp;Tobe</strain>
    </source>
</reference>
<dbReference type="FunFam" id="3.40.50.12780:FF:000003">
    <property type="entry name" value="Long-chain-fatty-acid--CoA ligase FadD"/>
    <property type="match status" value="1"/>
</dbReference>
<dbReference type="PROSITE" id="PS00455">
    <property type="entry name" value="AMP_BINDING"/>
    <property type="match status" value="1"/>
</dbReference>
<evidence type="ECO:0000256" key="6">
    <source>
        <dbReference type="ARBA" id="ARBA00022840"/>
    </source>
</evidence>
<dbReference type="GO" id="GO:0005524">
    <property type="term" value="F:ATP binding"/>
    <property type="evidence" value="ECO:0007669"/>
    <property type="project" value="UniProtKB-KW"/>
</dbReference>
<evidence type="ECO:0000256" key="2">
    <source>
        <dbReference type="ARBA" id="ARBA00006432"/>
    </source>
</evidence>
<dbReference type="EMBL" id="JASPKZ010004554">
    <property type="protein sequence ID" value="KAJ9590144.1"/>
    <property type="molecule type" value="Genomic_DNA"/>
</dbReference>
<keyword evidence="5" id="KW-0547">Nucleotide-binding</keyword>
<evidence type="ECO:0000313" key="15">
    <source>
        <dbReference type="EMBL" id="KAJ9590144.1"/>
    </source>
</evidence>
<dbReference type="InterPro" id="IPR045851">
    <property type="entry name" value="AMP-bd_C_sf"/>
</dbReference>
<dbReference type="GO" id="GO:0008218">
    <property type="term" value="P:bioluminescence"/>
    <property type="evidence" value="ECO:0007669"/>
    <property type="project" value="UniProtKB-KW"/>
</dbReference>
<dbReference type="Proteomes" id="UP001233999">
    <property type="component" value="Unassembled WGS sequence"/>
</dbReference>
<keyword evidence="11" id="KW-0599">Photoprotein</keyword>
<dbReference type="GO" id="GO:0004467">
    <property type="term" value="F:long-chain fatty acid-CoA ligase activity"/>
    <property type="evidence" value="ECO:0007669"/>
    <property type="project" value="TreeGrafter"/>
</dbReference>
<feature type="non-terminal residue" evidence="15">
    <location>
        <position position="1"/>
    </location>
</feature>
<dbReference type="Gene3D" id="3.40.50.12780">
    <property type="entry name" value="N-terminal domain of ligase-like"/>
    <property type="match status" value="1"/>
</dbReference>
<comment type="catalytic activity">
    <reaction evidence="12">
        <text>firefly D-luciferin + ATP + O2 = firefly oxyluciferin + hnu + AMP + CO2 + diphosphate</text>
        <dbReference type="Rhea" id="RHEA:10732"/>
        <dbReference type="ChEBI" id="CHEBI:15379"/>
        <dbReference type="ChEBI" id="CHEBI:16526"/>
        <dbReference type="ChEBI" id="CHEBI:16792"/>
        <dbReference type="ChEBI" id="CHEBI:30212"/>
        <dbReference type="ChEBI" id="CHEBI:30616"/>
        <dbReference type="ChEBI" id="CHEBI:33019"/>
        <dbReference type="ChEBI" id="CHEBI:58038"/>
        <dbReference type="ChEBI" id="CHEBI:456215"/>
        <dbReference type="EC" id="1.13.12.7"/>
    </reaction>
</comment>
<dbReference type="InterPro" id="IPR020845">
    <property type="entry name" value="AMP-binding_CS"/>
</dbReference>
<comment type="caution">
    <text evidence="15">The sequence shown here is derived from an EMBL/GenBank/DDBJ whole genome shotgun (WGS) entry which is preliminary data.</text>
</comment>
<evidence type="ECO:0000313" key="16">
    <source>
        <dbReference type="Proteomes" id="UP001233999"/>
    </source>
</evidence>
<dbReference type="AlphaFoldDB" id="A0AAD8EHI1"/>
<dbReference type="InterPro" id="IPR000873">
    <property type="entry name" value="AMP-dep_synth/lig_dom"/>
</dbReference>
<keyword evidence="8" id="KW-0503">Monooxygenase</keyword>
<evidence type="ECO:0000256" key="5">
    <source>
        <dbReference type="ARBA" id="ARBA00022741"/>
    </source>
</evidence>
<dbReference type="FunFam" id="3.30.300.30:FF:000007">
    <property type="entry name" value="4-coumarate--CoA ligase 2"/>
    <property type="match status" value="1"/>
</dbReference>
<evidence type="ECO:0000256" key="3">
    <source>
        <dbReference type="ARBA" id="ARBA00012532"/>
    </source>
</evidence>
<gene>
    <name evidence="15" type="ORF">L9F63_016729</name>
</gene>
<evidence type="ECO:0000256" key="1">
    <source>
        <dbReference type="ARBA" id="ARBA00004275"/>
    </source>
</evidence>
<evidence type="ECO:0000256" key="9">
    <source>
        <dbReference type="ARBA" id="ARBA00023140"/>
    </source>
</evidence>
<dbReference type="PANTHER" id="PTHR24096:SF422">
    <property type="entry name" value="BCDNA.GH02901"/>
    <property type="match status" value="1"/>
</dbReference>
<proteinExistence type="inferred from homology"/>
<keyword evidence="9" id="KW-0576">Peroxisome</keyword>